<dbReference type="Pfam" id="PF07885">
    <property type="entry name" value="Ion_trans_2"/>
    <property type="match status" value="2"/>
</dbReference>
<dbReference type="Proteomes" id="UP000887458">
    <property type="component" value="Unassembled WGS sequence"/>
</dbReference>
<evidence type="ECO:0000259" key="16">
    <source>
        <dbReference type="Pfam" id="PF07885"/>
    </source>
</evidence>
<feature type="compositionally biased region" description="Polar residues" evidence="14">
    <location>
        <begin position="236"/>
        <end position="257"/>
    </location>
</feature>
<dbReference type="PANTHER" id="PTHR11003">
    <property type="entry name" value="POTASSIUM CHANNEL, SUBFAMILY K"/>
    <property type="match status" value="1"/>
</dbReference>
<dbReference type="SUPFAM" id="SSF81324">
    <property type="entry name" value="Voltage-gated potassium channels"/>
    <property type="match status" value="2"/>
</dbReference>
<keyword evidence="7" id="KW-0915">Sodium</keyword>
<evidence type="ECO:0000256" key="14">
    <source>
        <dbReference type="SAM" id="MobiDB-lite"/>
    </source>
</evidence>
<evidence type="ECO:0000256" key="6">
    <source>
        <dbReference type="ARBA" id="ARBA00022989"/>
    </source>
</evidence>
<keyword evidence="5 12" id="KW-0812">Transmembrane</keyword>
<feature type="region of interest" description="Disordered" evidence="14">
    <location>
        <begin position="216"/>
        <end position="257"/>
    </location>
</feature>
<dbReference type="EMBL" id="NJHN03000112">
    <property type="protein sequence ID" value="KAH9414203.1"/>
    <property type="molecule type" value="Genomic_DNA"/>
</dbReference>
<dbReference type="PANTHER" id="PTHR11003:SF334">
    <property type="entry name" value="FI03418P"/>
    <property type="match status" value="1"/>
</dbReference>
<name>A0ABQ8IV55_DERPT</name>
<evidence type="ECO:0000256" key="10">
    <source>
        <dbReference type="ARBA" id="ARBA00023201"/>
    </source>
</evidence>
<dbReference type="Pfam" id="PF00858">
    <property type="entry name" value="ASC"/>
    <property type="match status" value="2"/>
</dbReference>
<proteinExistence type="inferred from homology"/>
<feature type="domain" description="Potassium channel" evidence="16">
    <location>
        <begin position="368"/>
        <end position="396"/>
    </location>
</feature>
<dbReference type="InterPro" id="IPR013099">
    <property type="entry name" value="K_chnl_dom"/>
</dbReference>
<organism evidence="17 18">
    <name type="scientific">Dermatophagoides pteronyssinus</name>
    <name type="common">European house dust mite</name>
    <dbReference type="NCBI Taxonomy" id="6956"/>
    <lineage>
        <taxon>Eukaryota</taxon>
        <taxon>Metazoa</taxon>
        <taxon>Ecdysozoa</taxon>
        <taxon>Arthropoda</taxon>
        <taxon>Chelicerata</taxon>
        <taxon>Arachnida</taxon>
        <taxon>Acari</taxon>
        <taxon>Acariformes</taxon>
        <taxon>Sarcoptiformes</taxon>
        <taxon>Astigmata</taxon>
        <taxon>Psoroptidia</taxon>
        <taxon>Analgoidea</taxon>
        <taxon>Pyroglyphidae</taxon>
        <taxon>Dermatophagoidinae</taxon>
        <taxon>Dermatophagoides</taxon>
    </lineage>
</organism>
<dbReference type="Gene3D" id="1.10.287.70">
    <property type="match status" value="2"/>
</dbReference>
<dbReference type="InterPro" id="IPR001873">
    <property type="entry name" value="ENaC"/>
</dbReference>
<accession>A0ABQ8IV55</accession>
<feature type="transmembrane region" description="Helical" evidence="15">
    <location>
        <begin position="915"/>
        <end position="936"/>
    </location>
</feature>
<evidence type="ECO:0000256" key="9">
    <source>
        <dbReference type="ARBA" id="ARBA00023136"/>
    </source>
</evidence>
<evidence type="ECO:0000256" key="15">
    <source>
        <dbReference type="SAM" id="Phobius"/>
    </source>
</evidence>
<keyword evidence="18" id="KW-1185">Reference proteome</keyword>
<reference evidence="17 18" key="1">
    <citation type="journal article" date="2018" name="J. Allergy Clin. Immunol.">
        <title>High-quality assembly of Dermatophagoides pteronyssinus genome and transcriptome reveals a wide range of novel allergens.</title>
        <authorList>
            <person name="Liu X.Y."/>
            <person name="Yang K.Y."/>
            <person name="Wang M.Q."/>
            <person name="Kwok J.S."/>
            <person name="Zeng X."/>
            <person name="Yang Z."/>
            <person name="Xiao X.J."/>
            <person name="Lau C.P."/>
            <person name="Li Y."/>
            <person name="Huang Z.M."/>
            <person name="Ba J.G."/>
            <person name="Yim A.K."/>
            <person name="Ouyang C.Y."/>
            <person name="Ngai S.M."/>
            <person name="Chan T.F."/>
            <person name="Leung E.L."/>
            <person name="Liu L."/>
            <person name="Liu Z.G."/>
            <person name="Tsui S.K."/>
        </authorList>
    </citation>
    <scope>NUCLEOTIDE SEQUENCE [LARGE SCALE GENOMIC DNA]</scope>
    <source>
        <strain evidence="17">Derp</strain>
    </source>
</reference>
<feature type="region of interest" description="Disordered" evidence="14">
    <location>
        <begin position="437"/>
        <end position="458"/>
    </location>
</feature>
<keyword evidence="10 12" id="KW-0739">Sodium transport</keyword>
<evidence type="ECO:0000256" key="2">
    <source>
        <dbReference type="ARBA" id="ARBA00007193"/>
    </source>
</evidence>
<dbReference type="Gene3D" id="1.10.287.770">
    <property type="entry name" value="YojJ-like"/>
    <property type="match status" value="2"/>
</dbReference>
<feature type="transmembrane region" description="Helical" evidence="15">
    <location>
        <begin position="69"/>
        <end position="92"/>
    </location>
</feature>
<comment type="similarity">
    <text evidence="2 12">Belongs to the amiloride-sensitive sodium channel (TC 1.A.6) family.</text>
</comment>
<protein>
    <recommendedName>
        <fullName evidence="16">Potassium channel domain-containing protein</fullName>
    </recommendedName>
</protein>
<evidence type="ECO:0000256" key="3">
    <source>
        <dbReference type="ARBA" id="ARBA00022448"/>
    </source>
</evidence>
<feature type="domain" description="Potassium channel" evidence="16">
    <location>
        <begin position="163"/>
        <end position="211"/>
    </location>
</feature>
<evidence type="ECO:0000313" key="18">
    <source>
        <dbReference type="Proteomes" id="UP000887458"/>
    </source>
</evidence>
<comment type="similarity">
    <text evidence="13">Belongs to the two pore domain potassium channel (TC 1.A.1.8) family.</text>
</comment>
<keyword evidence="8 12" id="KW-0406">Ion transport</keyword>
<feature type="compositionally biased region" description="Gly residues" evidence="14">
    <location>
        <begin position="12"/>
        <end position="43"/>
    </location>
</feature>
<sequence>MVKRSISRISTTGGGSIATTTGGGGGTGSGIGSITGSQRGGGSTNQATTTITTCGKCCYYFRQVITFLFSHIGLCTLLLGYALVGAFTFQALESVHEKEQRIEMRKSRDRLIQRLSNLTNESIILRFELWTRKAEDILLEFEKEFLHAVKYKGYDGYEELSKTNSQWSFSGALLYSIIVITTIGYGNVAPRTEWGKIVTILYAIIGIPLIISRSQSSQRSDGRHNEKWSIPVPQEKSPSSLLTASVADNNSSSPNTLQLPRRMILSRSLSARYHNELRASKLRAINRSSAQSTKIVPVRKTTVNMPPVICNQYASFSDERLDRAVFAANNSIVVKRPTVFRSSSMADNGAGTRSRQQQLLNAQVRFGNEWSFLDASYFCFITLSTIGFGDLVPGRTVLSTHEDVNTKMMEQNRTMSRRSSSSSSITISSSGISVNSMTFSSTSTSIPTSPEESSPKSPAISVIYKPTQYRPYFLRHTNLDTKHLTFDQNVHLARIHYLRQNNLWRLIFISCCVPLFFITSNKVWNEYVTHKTVVNMEFITPNLVNIPSITLCVRLHLNGFENGTDYYLDGDLNLHHKIHHPNGTISSWKNSLTIEQVVKQCKLFTNTIVLVNKTMPVYDCESIVPIVISFQYGHKCFTYFSDIYGHWSRLPIEKRPYLQYDMFPSIQIILNEHLMSQKNGTKFSFVMDHIDRGKSNATSVFVMIHEKNNLPVMLKNSIRFVLPNNSMAIFYSEKSELLKPYPFDTNCFDDYDCTLPDTLINWNENLFPLPYGFHSSGECFIYCLSKRLNEECINFYSLLTERWIEHRLQDADNNSNSMMIPFCSMKHMSCQHSGYGKQLDYCLKQCRPSCIREWFTMSKVNSEPYNLTSITLYRSNEPSHWIEHVEATSLETFMGNIGGHMHVWLGISVVEIFNYIIRIVRLRQFSGILCCLFILFKRSRRQRRLQRNFFILILITVNRMMNIITKQKFNCFVMKQNNNNIITGRTLIWIIIWIITTIVCLLFMSDIVLRYFERETVISIYNEQPDVLNELPAITICAANIFTPRQLAALYPEFNETYYRFMEKIQKNHFPDQNDLIENQQQFDRFESKAFEDYTAYEVIVEKSIQIEDIVAGCKVYPVSIRNMFDSTSLIEDPLSIDGVECSQLQEYMPSIYEGQKCFTYFSSMHEMKDRWLQYIPPMSDLEQLVYRLCLNDSLPCQWPNRQSNRTWNHHQQDSWQIFHDLQTMIKINVRMDMDTLHFLSDKAIKLTVHSSNTLINKRKYKYLHITGPYLYEVVFTRQITQLLNRPYRPYCNHYGKYSENPKLRVFHTSEECRNYCIKNHLTKISNSCQIYYNVLSASTIFERSFHNEHICSHDQQNVSLYLFAKQSCETVCPEECQQSIYEISSYRSFSRNDEQQKSKCFAQVYIRPSTQPFQRIQHRVAVSYEELIGTIGGDMGILLGMSIFSFISLTVSCLQRCLVKMVYGSPTMIMMNNG</sequence>
<keyword evidence="3 12" id="KW-0813">Transport</keyword>
<keyword evidence="6 15" id="KW-1133">Transmembrane helix</keyword>
<evidence type="ECO:0000256" key="4">
    <source>
        <dbReference type="ARBA" id="ARBA00022461"/>
    </source>
</evidence>
<evidence type="ECO:0000313" key="17">
    <source>
        <dbReference type="EMBL" id="KAH9414203.1"/>
    </source>
</evidence>
<feature type="transmembrane region" description="Helical" evidence="15">
    <location>
        <begin position="194"/>
        <end position="211"/>
    </location>
</feature>
<keyword evidence="9 15" id="KW-0472">Membrane</keyword>
<keyword evidence="11 12" id="KW-0407">Ion channel</keyword>
<keyword evidence="4 12" id="KW-0894">Sodium channel</keyword>
<evidence type="ECO:0000256" key="13">
    <source>
        <dbReference type="RuleBase" id="RU003857"/>
    </source>
</evidence>
<comment type="subcellular location">
    <subcellularLocation>
        <location evidence="1">Membrane</location>
        <topology evidence="1">Multi-pass membrane protein</topology>
    </subcellularLocation>
</comment>
<feature type="transmembrane region" description="Helical" evidence="15">
    <location>
        <begin position="986"/>
        <end position="1004"/>
    </location>
</feature>
<dbReference type="PRINTS" id="PR01333">
    <property type="entry name" value="2POREKCHANEL"/>
</dbReference>
<evidence type="ECO:0000256" key="1">
    <source>
        <dbReference type="ARBA" id="ARBA00004141"/>
    </source>
</evidence>
<dbReference type="InterPro" id="IPR003280">
    <property type="entry name" value="2pore_dom_K_chnl"/>
</dbReference>
<evidence type="ECO:0000256" key="8">
    <source>
        <dbReference type="ARBA" id="ARBA00023065"/>
    </source>
</evidence>
<comment type="caution">
    <text evidence="17">The sequence shown here is derived from an EMBL/GenBank/DDBJ whole genome shotgun (WGS) entry which is preliminary data.</text>
</comment>
<evidence type="ECO:0000256" key="11">
    <source>
        <dbReference type="ARBA" id="ARBA00023303"/>
    </source>
</evidence>
<feature type="region of interest" description="Disordered" evidence="14">
    <location>
        <begin position="1"/>
        <end position="45"/>
    </location>
</feature>
<evidence type="ECO:0000256" key="5">
    <source>
        <dbReference type="ARBA" id="ARBA00022692"/>
    </source>
</evidence>
<evidence type="ECO:0000256" key="12">
    <source>
        <dbReference type="RuleBase" id="RU000679"/>
    </source>
</evidence>
<reference evidence="17 18" key="2">
    <citation type="journal article" date="2022" name="Mol. Biol. Evol.">
        <title>Comparative Genomics Reveals Insights into the Divergent Evolution of Astigmatic Mites and Household Pest Adaptations.</title>
        <authorList>
            <person name="Xiong Q."/>
            <person name="Wan A.T."/>
            <person name="Liu X."/>
            <person name="Fung C.S."/>
            <person name="Xiao X."/>
            <person name="Malainual N."/>
            <person name="Hou J."/>
            <person name="Wang L."/>
            <person name="Wang M."/>
            <person name="Yang K.Y."/>
            <person name="Cui Y."/>
            <person name="Leung E.L."/>
            <person name="Nong W."/>
            <person name="Shin S.K."/>
            <person name="Au S.W."/>
            <person name="Jeong K.Y."/>
            <person name="Chew F.T."/>
            <person name="Hui J.H."/>
            <person name="Leung T.F."/>
            <person name="Tungtrongchitr A."/>
            <person name="Zhong N."/>
            <person name="Liu Z."/>
            <person name="Tsui S.K."/>
        </authorList>
    </citation>
    <scope>NUCLEOTIDE SEQUENCE [LARGE SCALE GENOMIC DNA]</scope>
    <source>
        <strain evidence="17">Derp</strain>
    </source>
</reference>
<gene>
    <name evidence="17" type="ORF">DERP_008398</name>
</gene>
<feature type="transmembrane region" description="Helical" evidence="15">
    <location>
        <begin position="167"/>
        <end position="188"/>
    </location>
</feature>
<evidence type="ECO:0000256" key="7">
    <source>
        <dbReference type="ARBA" id="ARBA00023053"/>
    </source>
</evidence>